<dbReference type="SUPFAM" id="SSF69618">
    <property type="entry name" value="HemD-like"/>
    <property type="match status" value="1"/>
</dbReference>
<dbReference type="Proteomes" id="UP000094197">
    <property type="component" value="Chromosome 2"/>
</dbReference>
<evidence type="ECO:0000313" key="4">
    <source>
        <dbReference type="Proteomes" id="UP000094197"/>
    </source>
</evidence>
<dbReference type="Gene3D" id="3.40.50.10090">
    <property type="match status" value="2"/>
</dbReference>
<evidence type="ECO:0000256" key="1">
    <source>
        <dbReference type="SAM" id="MobiDB-lite"/>
    </source>
</evidence>
<feature type="region of interest" description="Disordered" evidence="1">
    <location>
        <begin position="1"/>
        <end position="21"/>
    </location>
</feature>
<feature type="domain" description="Tetrapyrrole biosynthesis uroporphyrinogen III synthase" evidence="2">
    <location>
        <begin position="42"/>
        <end position="246"/>
    </location>
</feature>
<organism evidence="3 4">
    <name type="scientific">Leptospira tipperaryensis</name>
    <dbReference type="NCBI Taxonomy" id="2564040"/>
    <lineage>
        <taxon>Bacteria</taxon>
        <taxon>Pseudomonadati</taxon>
        <taxon>Spirochaetota</taxon>
        <taxon>Spirochaetia</taxon>
        <taxon>Leptospirales</taxon>
        <taxon>Leptospiraceae</taxon>
        <taxon>Leptospira</taxon>
    </lineage>
</organism>
<keyword evidence="4" id="KW-1185">Reference proteome</keyword>
<sequence length="268" mass="30257">MNNLGELKHSRETSSDGRDVTVSESLQGISVLIVRSRSGPSRLSKILKEQGAIVLEAPSIEVEAIEENIFDYYLQSISYSYNIIFSCKEGIGFFLKALAENRKTPERLRTHTLIAFGEDVSKTLNDFGLTPDHILSGHCKEAIEQKLEIFSSGKNLVITSERGRPNLKTFFQELKIESEFLPCYRYVPRFQETIPPNVHYVIVPSSSSVSLLKNCPWGESMKDVPWITLGPITRKSAEDFQVKTIFTTASDRLEEVLPLLLQLKDVSR</sequence>
<dbReference type="InterPro" id="IPR036108">
    <property type="entry name" value="4pyrrol_syn_uPrphyn_synt_sf"/>
</dbReference>
<dbReference type="GO" id="GO:0004852">
    <property type="term" value="F:uroporphyrinogen-III synthase activity"/>
    <property type="evidence" value="ECO:0007669"/>
    <property type="project" value="InterPro"/>
</dbReference>
<dbReference type="KEGG" id="laj:A0128_21230"/>
<evidence type="ECO:0000259" key="2">
    <source>
        <dbReference type="Pfam" id="PF02602"/>
    </source>
</evidence>
<dbReference type="AlphaFoldDB" id="A0A1D7V3W7"/>
<gene>
    <name evidence="3" type="ORF">A0128_21230</name>
</gene>
<reference evidence="3 4" key="1">
    <citation type="submission" date="2016-04" db="EMBL/GenBank/DDBJ databases">
        <title>Complete genome seqeunce of Leptospira alstonii serovar Room22.</title>
        <authorList>
            <person name="Nally J.E."/>
            <person name="Bayles D.O."/>
            <person name="Hurley D."/>
            <person name="Fanning S."/>
            <person name="McMahon B.J."/>
            <person name="Arent Z."/>
        </authorList>
    </citation>
    <scope>NUCLEOTIDE SEQUENCE [LARGE SCALE GENOMIC DNA]</scope>
    <source>
        <strain evidence="3 4">GWTS #1</strain>
    </source>
</reference>
<proteinExistence type="predicted"/>
<protein>
    <recommendedName>
        <fullName evidence="2">Tetrapyrrole biosynthesis uroporphyrinogen III synthase domain-containing protein</fullName>
    </recommendedName>
</protein>
<dbReference type="GO" id="GO:0033014">
    <property type="term" value="P:tetrapyrrole biosynthetic process"/>
    <property type="evidence" value="ECO:0007669"/>
    <property type="project" value="InterPro"/>
</dbReference>
<evidence type="ECO:0000313" key="3">
    <source>
        <dbReference type="EMBL" id="AOP36534.1"/>
    </source>
</evidence>
<dbReference type="Pfam" id="PF02602">
    <property type="entry name" value="HEM4"/>
    <property type="match status" value="1"/>
</dbReference>
<dbReference type="EMBL" id="CP015218">
    <property type="protein sequence ID" value="AOP36534.1"/>
    <property type="molecule type" value="Genomic_DNA"/>
</dbReference>
<dbReference type="InterPro" id="IPR003754">
    <property type="entry name" value="4pyrrol_synth_uPrphyn_synth"/>
</dbReference>
<dbReference type="RefSeq" id="WP_069609751.1">
    <property type="nucleotide sequence ID" value="NZ_CP015218.1"/>
</dbReference>
<accession>A0A1D7V3W7</accession>
<name>A0A1D7V3W7_9LEPT</name>
<dbReference type="CDD" id="cd06578">
    <property type="entry name" value="HemD"/>
    <property type="match status" value="1"/>
</dbReference>